<organism evidence="3 4">
    <name type="scientific">Chitinophaga oryzae</name>
    <dbReference type="NCBI Taxonomy" id="2725414"/>
    <lineage>
        <taxon>Bacteria</taxon>
        <taxon>Pseudomonadati</taxon>
        <taxon>Bacteroidota</taxon>
        <taxon>Chitinophagia</taxon>
        <taxon>Chitinophagales</taxon>
        <taxon>Chitinophagaceae</taxon>
        <taxon>Chitinophaga</taxon>
    </lineage>
</organism>
<dbReference type="GO" id="GO:0016989">
    <property type="term" value="F:sigma factor antagonist activity"/>
    <property type="evidence" value="ECO:0007669"/>
    <property type="project" value="TreeGrafter"/>
</dbReference>
<dbReference type="PANTHER" id="PTHR37461">
    <property type="entry name" value="ANTI-SIGMA-K FACTOR RSKA"/>
    <property type="match status" value="1"/>
</dbReference>
<proteinExistence type="predicted"/>
<keyword evidence="1" id="KW-1133">Transmembrane helix</keyword>
<accession>A0AAE6ZFJ5</accession>
<dbReference type="PANTHER" id="PTHR37461:SF1">
    <property type="entry name" value="ANTI-SIGMA-K FACTOR RSKA"/>
    <property type="match status" value="1"/>
</dbReference>
<evidence type="ECO:0000313" key="4">
    <source>
        <dbReference type="Proteomes" id="UP000502421"/>
    </source>
</evidence>
<dbReference type="GO" id="GO:0005886">
    <property type="term" value="C:plasma membrane"/>
    <property type="evidence" value="ECO:0007669"/>
    <property type="project" value="InterPro"/>
</dbReference>
<evidence type="ECO:0000259" key="2">
    <source>
        <dbReference type="Pfam" id="PF10099"/>
    </source>
</evidence>
<protein>
    <submittedName>
        <fullName evidence="3">Anti-sigma factor</fullName>
    </submittedName>
</protein>
<dbReference type="AlphaFoldDB" id="A0AAE6ZFJ5"/>
<reference evidence="4" key="1">
    <citation type="submission" date="2020-04" db="EMBL/GenBank/DDBJ databases">
        <authorList>
            <person name="Kittiwongwattana C."/>
        </authorList>
    </citation>
    <scope>NUCLEOTIDE SEQUENCE [LARGE SCALE GENOMIC DNA]</scope>
    <source>
        <strain evidence="4">1310</strain>
    </source>
</reference>
<dbReference type="KEGG" id="coy:HF329_10400"/>
<dbReference type="InterPro" id="IPR018764">
    <property type="entry name" value="RskA_C"/>
</dbReference>
<dbReference type="RefSeq" id="WP_168803959.1">
    <property type="nucleotide sequence ID" value="NZ_CP051205.1"/>
</dbReference>
<dbReference type="InterPro" id="IPR051474">
    <property type="entry name" value="Anti-sigma-K/W_factor"/>
</dbReference>
<sequence>MDIKAYIESGIIESYVLGLATPQEADELQRLSQTYPEIATAVAGCEQWLRETSDQYAIPAPEALKARLLVRLEHEFQPAKLPDVRYRRESLFKYAAAILLLLLAASGLLNVYLYSSYRKASRDFVQLQSGIDMMAADNKAFQAKLAVLEQDLRFITAPGTLKVPLDGVAGREDYQATLYWNTQTKQVYLTAGRLPAPAPGKQYQLWAIVDGKPVSAGLLNQNCTGLCMLTPVQQAQAFAITLEKAGGNAAPTLDQMVVLGKVNA</sequence>
<evidence type="ECO:0000313" key="3">
    <source>
        <dbReference type="EMBL" id="QJB31701.1"/>
    </source>
</evidence>
<feature type="transmembrane region" description="Helical" evidence="1">
    <location>
        <begin position="94"/>
        <end position="114"/>
    </location>
</feature>
<keyword evidence="1" id="KW-0472">Membrane</keyword>
<dbReference type="Pfam" id="PF10099">
    <property type="entry name" value="RskA_C"/>
    <property type="match status" value="1"/>
</dbReference>
<feature type="domain" description="Anti-sigma K factor RskA C-terminal" evidence="2">
    <location>
        <begin position="95"/>
        <end position="252"/>
    </location>
</feature>
<dbReference type="GO" id="GO:0006417">
    <property type="term" value="P:regulation of translation"/>
    <property type="evidence" value="ECO:0007669"/>
    <property type="project" value="TreeGrafter"/>
</dbReference>
<dbReference type="Proteomes" id="UP000502421">
    <property type="component" value="Chromosome"/>
</dbReference>
<name>A0AAE6ZFJ5_9BACT</name>
<gene>
    <name evidence="3" type="ORF">HF329_10400</name>
</gene>
<dbReference type="EMBL" id="CP051205">
    <property type="protein sequence ID" value="QJB31701.1"/>
    <property type="molecule type" value="Genomic_DNA"/>
</dbReference>
<keyword evidence="1" id="KW-0812">Transmembrane</keyword>
<evidence type="ECO:0000256" key="1">
    <source>
        <dbReference type="SAM" id="Phobius"/>
    </source>
</evidence>